<dbReference type="Proteomes" id="UP000236721">
    <property type="component" value="Unassembled WGS sequence"/>
</dbReference>
<keyword evidence="8 13" id="KW-0547">Nucleotide-binding</keyword>
<keyword evidence="16" id="KW-1185">Reference proteome</keyword>
<evidence type="ECO:0000256" key="5">
    <source>
        <dbReference type="ARBA" id="ARBA00022516"/>
    </source>
</evidence>
<gene>
    <name evidence="13" type="primary">lpxK</name>
    <name evidence="15" type="ORF">SAMN04488244_11053</name>
</gene>
<comment type="similarity">
    <text evidence="13">Belongs to the LpxK family.</text>
</comment>
<evidence type="ECO:0000256" key="4">
    <source>
        <dbReference type="ARBA" id="ARBA00016436"/>
    </source>
</evidence>
<dbReference type="NCBIfam" id="TIGR00682">
    <property type="entry name" value="lpxK"/>
    <property type="match status" value="1"/>
</dbReference>
<keyword evidence="10 13" id="KW-0067">ATP-binding</keyword>
<dbReference type="PANTHER" id="PTHR42724">
    <property type="entry name" value="TETRAACYLDISACCHARIDE 4'-KINASE"/>
    <property type="match status" value="1"/>
</dbReference>
<feature type="binding site" evidence="13">
    <location>
        <begin position="59"/>
        <end position="66"/>
    </location>
    <ligand>
        <name>ATP</name>
        <dbReference type="ChEBI" id="CHEBI:30616"/>
    </ligand>
</feature>
<dbReference type="GO" id="GO:0009029">
    <property type="term" value="F:lipid-A 4'-kinase activity"/>
    <property type="evidence" value="ECO:0007669"/>
    <property type="project" value="UniProtKB-UniRule"/>
</dbReference>
<keyword evidence="6 13" id="KW-0441">Lipid A biosynthesis</keyword>
<keyword evidence="14" id="KW-0472">Membrane</keyword>
<dbReference type="SUPFAM" id="SSF52540">
    <property type="entry name" value="P-loop containing nucleoside triphosphate hydrolases"/>
    <property type="match status" value="1"/>
</dbReference>
<dbReference type="GO" id="GO:0005886">
    <property type="term" value="C:plasma membrane"/>
    <property type="evidence" value="ECO:0007669"/>
    <property type="project" value="TreeGrafter"/>
</dbReference>
<dbReference type="AlphaFoldDB" id="A0A1H5YXS7"/>
<evidence type="ECO:0000256" key="7">
    <source>
        <dbReference type="ARBA" id="ARBA00022679"/>
    </source>
</evidence>
<evidence type="ECO:0000256" key="8">
    <source>
        <dbReference type="ARBA" id="ARBA00022741"/>
    </source>
</evidence>
<dbReference type="EMBL" id="FNVG01000010">
    <property type="protein sequence ID" value="SEG28247.1"/>
    <property type="molecule type" value="Genomic_DNA"/>
</dbReference>
<feature type="transmembrane region" description="Helical" evidence="14">
    <location>
        <begin position="12"/>
        <end position="30"/>
    </location>
</feature>
<dbReference type="InterPro" id="IPR027417">
    <property type="entry name" value="P-loop_NTPase"/>
</dbReference>
<dbReference type="OrthoDB" id="9766423at2"/>
<keyword evidence="9 13" id="KW-0418">Kinase</keyword>
<evidence type="ECO:0000313" key="16">
    <source>
        <dbReference type="Proteomes" id="UP000236721"/>
    </source>
</evidence>
<proteinExistence type="inferred from homology"/>
<sequence>MIDKLWFNRHPLYYFLWPLLWPLSLVYRTIAKNRRAAYCSGAKPSYQANVPVIVVGNITAGGNGKTPMVIWLVERLKQQGLKPGVVSRGYGGKAEQYPLLVTAETSTKCCGDEPKLIFERTRVPVCVDPVRSNAVKKLESMNVDVIITDDGLQHYKLSRAFEIVVVDGTRRFGNGHSIPLGPLREPVSRLKDVDLIVVNGGETVSSDEKKFELQPDNAVNLQTGEQMPVTELGKLAAFAGIGHPPRFFNTLRKLGADLAVEQGFADHKDFEPSQLFALGQGVDNVLMTEKDAVKCRTFAKDNWWYLPVSAQFTQQDSGQILEKINKVIESYGSQTS</sequence>
<evidence type="ECO:0000256" key="10">
    <source>
        <dbReference type="ARBA" id="ARBA00022840"/>
    </source>
</evidence>
<evidence type="ECO:0000256" key="13">
    <source>
        <dbReference type="HAMAP-Rule" id="MF_00409"/>
    </source>
</evidence>
<evidence type="ECO:0000256" key="12">
    <source>
        <dbReference type="ARBA" id="ARBA00029757"/>
    </source>
</evidence>
<keyword evidence="14" id="KW-0812">Transmembrane</keyword>
<keyword evidence="11 13" id="KW-0443">Lipid metabolism</keyword>
<dbReference type="GO" id="GO:0009244">
    <property type="term" value="P:lipopolysaccharide core region biosynthetic process"/>
    <property type="evidence" value="ECO:0007669"/>
    <property type="project" value="TreeGrafter"/>
</dbReference>
<keyword evidence="7 13" id="KW-0808">Transferase</keyword>
<dbReference type="RefSeq" id="WP_103880524.1">
    <property type="nucleotide sequence ID" value="NZ_FNVG01000010.1"/>
</dbReference>
<reference evidence="16" key="1">
    <citation type="submission" date="2016-10" db="EMBL/GenBank/DDBJ databases">
        <authorList>
            <person name="Varghese N."/>
            <person name="Submissions S."/>
        </authorList>
    </citation>
    <scope>NUCLEOTIDE SEQUENCE [LARGE SCALE GENOMIC DNA]</scope>
    <source>
        <strain evidence="16">CGMCC 1.7062</strain>
    </source>
</reference>
<evidence type="ECO:0000256" key="11">
    <source>
        <dbReference type="ARBA" id="ARBA00023098"/>
    </source>
</evidence>
<accession>A0A1H5YXS7</accession>
<name>A0A1H5YXS7_9VIBR</name>
<comment type="function">
    <text evidence="1 13">Transfers the gamma-phosphate of ATP to the 4'-position of a tetraacyldisaccharide 1-phosphate intermediate (termed DS-1-P) to form tetraacyldisaccharide 1,4'-bis-phosphate (lipid IVA).</text>
</comment>
<comment type="catalytic activity">
    <reaction evidence="13">
        <text>a lipid A disaccharide + ATP = a lipid IVA + ADP + H(+)</text>
        <dbReference type="Rhea" id="RHEA:67840"/>
        <dbReference type="ChEBI" id="CHEBI:15378"/>
        <dbReference type="ChEBI" id="CHEBI:30616"/>
        <dbReference type="ChEBI" id="CHEBI:176343"/>
        <dbReference type="ChEBI" id="CHEBI:176425"/>
        <dbReference type="ChEBI" id="CHEBI:456216"/>
        <dbReference type="EC" id="2.7.1.130"/>
    </reaction>
</comment>
<comment type="pathway">
    <text evidence="2 13">Glycolipid biosynthesis; lipid IV(A) biosynthesis; lipid IV(A) from (3R)-3-hydroxytetradecanoyl-[acyl-carrier-protein] and UDP-N-acetyl-alpha-D-glucosamine: step 6/6.</text>
</comment>
<evidence type="ECO:0000256" key="3">
    <source>
        <dbReference type="ARBA" id="ARBA00012071"/>
    </source>
</evidence>
<evidence type="ECO:0000256" key="2">
    <source>
        <dbReference type="ARBA" id="ARBA00004870"/>
    </source>
</evidence>
<dbReference type="EC" id="2.7.1.130" evidence="3 13"/>
<organism evidence="15 16">
    <name type="scientific">Vibrio hangzhouensis</name>
    <dbReference type="NCBI Taxonomy" id="462991"/>
    <lineage>
        <taxon>Bacteria</taxon>
        <taxon>Pseudomonadati</taxon>
        <taxon>Pseudomonadota</taxon>
        <taxon>Gammaproteobacteria</taxon>
        <taxon>Vibrionales</taxon>
        <taxon>Vibrionaceae</taxon>
        <taxon>Vibrio</taxon>
    </lineage>
</organism>
<dbReference type="HAMAP" id="MF_00409">
    <property type="entry name" value="LpxK"/>
    <property type="match status" value="1"/>
</dbReference>
<dbReference type="GO" id="GO:0005524">
    <property type="term" value="F:ATP binding"/>
    <property type="evidence" value="ECO:0007669"/>
    <property type="project" value="UniProtKB-UniRule"/>
</dbReference>
<dbReference type="Pfam" id="PF02606">
    <property type="entry name" value="LpxK"/>
    <property type="match status" value="1"/>
</dbReference>
<evidence type="ECO:0000313" key="15">
    <source>
        <dbReference type="EMBL" id="SEG28247.1"/>
    </source>
</evidence>
<keyword evidence="5 13" id="KW-0444">Lipid biosynthesis</keyword>
<evidence type="ECO:0000256" key="6">
    <source>
        <dbReference type="ARBA" id="ARBA00022556"/>
    </source>
</evidence>
<evidence type="ECO:0000256" key="14">
    <source>
        <dbReference type="SAM" id="Phobius"/>
    </source>
</evidence>
<dbReference type="InterPro" id="IPR003758">
    <property type="entry name" value="LpxK"/>
</dbReference>
<evidence type="ECO:0000256" key="9">
    <source>
        <dbReference type="ARBA" id="ARBA00022777"/>
    </source>
</evidence>
<evidence type="ECO:0000256" key="1">
    <source>
        <dbReference type="ARBA" id="ARBA00002274"/>
    </source>
</evidence>
<protein>
    <recommendedName>
        <fullName evidence="4 13">Tetraacyldisaccharide 4'-kinase</fullName>
        <ecNumber evidence="3 13">2.7.1.130</ecNumber>
    </recommendedName>
    <alternativeName>
        <fullName evidence="12 13">Lipid A 4'-kinase</fullName>
    </alternativeName>
</protein>
<dbReference type="GO" id="GO:0009245">
    <property type="term" value="P:lipid A biosynthetic process"/>
    <property type="evidence" value="ECO:0007669"/>
    <property type="project" value="UniProtKB-UniRule"/>
</dbReference>
<dbReference type="PANTHER" id="PTHR42724:SF1">
    <property type="entry name" value="TETRAACYLDISACCHARIDE 4'-KINASE, MITOCHONDRIAL-RELATED"/>
    <property type="match status" value="1"/>
</dbReference>
<keyword evidence="14" id="KW-1133">Transmembrane helix</keyword>
<dbReference type="UniPathway" id="UPA00359">
    <property type="reaction ID" value="UER00482"/>
</dbReference>